<dbReference type="PANTHER" id="PTHR11977:SF51">
    <property type="entry name" value="PROTEIN FLIGHTLESS-1 HOMOLOG"/>
    <property type="match status" value="1"/>
</dbReference>
<dbReference type="SUPFAM" id="SSF52047">
    <property type="entry name" value="RNI-like"/>
    <property type="match status" value="1"/>
</dbReference>
<dbReference type="PANTHER" id="PTHR11977">
    <property type="entry name" value="VILLIN"/>
    <property type="match status" value="1"/>
</dbReference>
<dbReference type="CDD" id="cd11291">
    <property type="entry name" value="gelsolin_S6_like"/>
    <property type="match status" value="1"/>
</dbReference>
<protein>
    <recommendedName>
        <fullName evidence="3">Gelsolin-like domain-containing protein</fullName>
    </recommendedName>
</protein>
<dbReference type="CDD" id="cd11280">
    <property type="entry name" value="gelsolin_like"/>
    <property type="match status" value="1"/>
</dbReference>
<evidence type="ECO:0000256" key="2">
    <source>
        <dbReference type="ARBA" id="ARBA00022737"/>
    </source>
</evidence>
<dbReference type="PRINTS" id="PR00597">
    <property type="entry name" value="GELSOLIN"/>
</dbReference>
<dbReference type="Pfam" id="PF00560">
    <property type="entry name" value="LRR_1"/>
    <property type="match status" value="1"/>
</dbReference>
<sequence length="1069" mass="122901">MASTGVLPFVRGIDLTKNDFQEHFSLIRNKITGLGEDIVNLTSLRTLNCRYNQLVDAGIPGGVFSLEDLSVVATSSFNSTGNVTYEKHTKDTSKHSNWIGYITKSSRLNLSDNQISELSLVIDTWVNLETLNLSRNKLQALPTSLHKLASLKKLYVNSNVLDFDGIPANIGKLHNLEIFSAANNNLEMIPEGLCRCGKLKKLILNNNHVRENPDLVMPPKPAEMKNSVEFYNIDFSLNNQLRLAGAPTPKTEEENHPHKSDPVARKLRLRKRRDGKESEKVLKGMRDVAKDKAEGLTSKLEEEAKDPLKPKKWNESLSRPHLNYSEIFDEDVGQIPEINSELLITVSAFSNSAFYVQINRQNKNYFKNFFAEHFALLYIQFCCCFCCCNFILYFIYTIIKIISISFFLFKKKALIGKFYEADCYIILKTYIDESNSLNWQIYYWIGERATLDKKACSAIHAVNLRNLLGAECRTIREEMGDESDEFLDLFENGISYIEGGRTLSGFYTVENIVYDISMYRASVDKGLDMYIWSGKKSKGVTRTKTRLIAEKINKNERKNGATIHMEAQGSESVEFWKALGQQPTTDILVCVPDDFEPPEPRLYKVGLGMGYLELPQVEIPHGKLTQNLLDTKSVYILDCKIGKKSTRLVRAAALKLSQEINRMIDRPPYCSVIRCLEGTEPQIFKTKFIGWDDVLPVDFTRTAESITRRGADLKIIMERDKLKTDLSALFMPRQPTMNKEEAEQLMLDWNEDLDGMEAFVLEGKKFVRLPDDELGIFHTGDCYVFLCRYWVPVDIPEDEEEDEEEPPEDEEDYKCVVYFWQGRDAGNMGWLTFTFSLQKKFESLFGDKLEVVRTHQQQENLKFLSHFKRSFVIRKGRRKTATSEEQKPSVEFFHIRANGSPIATRCIQIKPDASFYILMVPFDSQDLKGVVYVWIGARSDHEDGTIAENIAYKMYKNASYMQHSRLFRCSNEKGYFTVSEKCADFCQDDLADDDVMILDNGENVFLWVGKRTSDVEIKLGFKSAQVYIQHLRAKQPDRPRKLLLAMKYKEQRKFTKCFHGWGKYKEVMQ</sequence>
<accession>A0ABQ9FQ93</accession>
<dbReference type="InterPro" id="IPR003591">
    <property type="entry name" value="Leu-rich_rpt_typical-subtyp"/>
</dbReference>
<keyword evidence="1" id="KW-0433">Leucine-rich repeat</keyword>
<comment type="caution">
    <text evidence="4">The sequence shown here is derived from an EMBL/GenBank/DDBJ whole genome shotgun (WGS) entry which is preliminary data.</text>
</comment>
<feature type="domain" description="Gelsolin-like" evidence="3">
    <location>
        <begin position="415"/>
        <end position="487"/>
    </location>
</feature>
<dbReference type="SUPFAM" id="SSF55753">
    <property type="entry name" value="Actin depolymerizing proteins"/>
    <property type="match status" value="5"/>
</dbReference>
<keyword evidence="5" id="KW-1185">Reference proteome</keyword>
<evidence type="ECO:0000313" key="4">
    <source>
        <dbReference type="EMBL" id="KAJ8318430.1"/>
    </source>
</evidence>
<dbReference type="Gene3D" id="3.80.10.10">
    <property type="entry name" value="Ribonuclease Inhibitor"/>
    <property type="match status" value="1"/>
</dbReference>
<dbReference type="InterPro" id="IPR001611">
    <property type="entry name" value="Leu-rich_rpt"/>
</dbReference>
<dbReference type="InterPro" id="IPR032675">
    <property type="entry name" value="LRR_dom_sf"/>
</dbReference>
<evidence type="ECO:0000259" key="3">
    <source>
        <dbReference type="Pfam" id="PF00626"/>
    </source>
</evidence>
<name>A0ABQ9FQ93_TEGGR</name>
<dbReference type="Gene3D" id="3.40.20.10">
    <property type="entry name" value="Severin"/>
    <property type="match status" value="5"/>
</dbReference>
<dbReference type="SMART" id="SM00369">
    <property type="entry name" value="LRR_TYP"/>
    <property type="match status" value="3"/>
</dbReference>
<organism evidence="4 5">
    <name type="scientific">Tegillarca granosa</name>
    <name type="common">Malaysian cockle</name>
    <name type="synonym">Anadara granosa</name>
    <dbReference type="NCBI Taxonomy" id="220873"/>
    <lineage>
        <taxon>Eukaryota</taxon>
        <taxon>Metazoa</taxon>
        <taxon>Spiralia</taxon>
        <taxon>Lophotrochozoa</taxon>
        <taxon>Mollusca</taxon>
        <taxon>Bivalvia</taxon>
        <taxon>Autobranchia</taxon>
        <taxon>Pteriomorphia</taxon>
        <taxon>Arcoida</taxon>
        <taxon>Arcoidea</taxon>
        <taxon>Arcidae</taxon>
        <taxon>Tegillarca</taxon>
    </lineage>
</organism>
<dbReference type="InterPro" id="IPR029006">
    <property type="entry name" value="ADF-H/Gelsolin-like_dom_sf"/>
</dbReference>
<dbReference type="InterPro" id="IPR007122">
    <property type="entry name" value="Villin/Gelsolin"/>
</dbReference>
<feature type="domain" description="Gelsolin-like" evidence="3">
    <location>
        <begin position="979"/>
        <end position="1031"/>
    </location>
</feature>
<dbReference type="SMART" id="SM00262">
    <property type="entry name" value="GEL"/>
    <property type="match status" value="5"/>
</dbReference>
<dbReference type="Pfam" id="PF00626">
    <property type="entry name" value="Gelsolin"/>
    <property type="match status" value="3"/>
</dbReference>
<dbReference type="CDD" id="cd11292">
    <property type="entry name" value="gelsolin_S3_like"/>
    <property type="match status" value="1"/>
</dbReference>
<dbReference type="Proteomes" id="UP001217089">
    <property type="component" value="Unassembled WGS sequence"/>
</dbReference>
<gene>
    <name evidence="4" type="ORF">KUTeg_003521</name>
</gene>
<keyword evidence="2" id="KW-0677">Repeat</keyword>
<dbReference type="EMBL" id="JARBDR010000214">
    <property type="protein sequence ID" value="KAJ8318430.1"/>
    <property type="molecule type" value="Genomic_DNA"/>
</dbReference>
<proteinExistence type="predicted"/>
<evidence type="ECO:0000256" key="1">
    <source>
        <dbReference type="ARBA" id="ARBA00022614"/>
    </source>
</evidence>
<reference evidence="4 5" key="1">
    <citation type="submission" date="2022-12" db="EMBL/GenBank/DDBJ databases">
        <title>Chromosome-level genome of Tegillarca granosa.</title>
        <authorList>
            <person name="Kim J."/>
        </authorList>
    </citation>
    <scope>NUCLEOTIDE SEQUENCE [LARGE SCALE GENOMIC DNA]</scope>
    <source>
        <strain evidence="4">Teg-2019</strain>
        <tissue evidence="4">Adductor muscle</tissue>
    </source>
</reference>
<dbReference type="CDD" id="cd11290">
    <property type="entry name" value="gelsolin_S1_like"/>
    <property type="match status" value="1"/>
</dbReference>
<evidence type="ECO:0000313" key="5">
    <source>
        <dbReference type="Proteomes" id="UP001217089"/>
    </source>
</evidence>
<feature type="domain" description="Gelsolin-like" evidence="3">
    <location>
        <begin position="618"/>
        <end position="684"/>
    </location>
</feature>
<dbReference type="PROSITE" id="PS51450">
    <property type="entry name" value="LRR"/>
    <property type="match status" value="1"/>
</dbReference>
<dbReference type="InterPro" id="IPR007123">
    <property type="entry name" value="Gelsolin-like_dom"/>
</dbReference>